<evidence type="ECO:0000259" key="6">
    <source>
        <dbReference type="Pfam" id="PF02055"/>
    </source>
</evidence>
<dbReference type="Gene3D" id="2.60.40.1180">
    <property type="entry name" value="Golgi alpha-mannosidase II"/>
    <property type="match status" value="1"/>
</dbReference>
<name>A0A401GSN6_9APHY</name>
<keyword evidence="4" id="KW-0326">Glycosidase</keyword>
<reference evidence="7 8" key="1">
    <citation type="journal article" date="2018" name="Sci. Rep.">
        <title>Genome sequence of the cauliflower mushroom Sparassis crispa (Hanabiratake) and its association with beneficial usage.</title>
        <authorList>
            <person name="Kiyama R."/>
            <person name="Furutani Y."/>
            <person name="Kawaguchi K."/>
            <person name="Nakanishi T."/>
        </authorList>
    </citation>
    <scope>NUCLEOTIDE SEQUENCE [LARGE SCALE GENOMIC DNA]</scope>
</reference>
<dbReference type="OrthoDB" id="2160638at2759"/>
<evidence type="ECO:0000313" key="8">
    <source>
        <dbReference type="Proteomes" id="UP000287166"/>
    </source>
</evidence>
<dbReference type="AlphaFoldDB" id="A0A401GSN6"/>
<dbReference type="RefSeq" id="XP_027615667.1">
    <property type="nucleotide sequence ID" value="XM_027759866.1"/>
</dbReference>
<organism evidence="7 8">
    <name type="scientific">Sparassis crispa</name>
    <dbReference type="NCBI Taxonomy" id="139825"/>
    <lineage>
        <taxon>Eukaryota</taxon>
        <taxon>Fungi</taxon>
        <taxon>Dikarya</taxon>
        <taxon>Basidiomycota</taxon>
        <taxon>Agaricomycotina</taxon>
        <taxon>Agaricomycetes</taxon>
        <taxon>Polyporales</taxon>
        <taxon>Sparassidaceae</taxon>
        <taxon>Sparassis</taxon>
    </lineage>
</organism>
<evidence type="ECO:0000256" key="4">
    <source>
        <dbReference type="RuleBase" id="RU361188"/>
    </source>
</evidence>
<dbReference type="STRING" id="139825.A0A401GSN6"/>
<evidence type="ECO:0000256" key="3">
    <source>
        <dbReference type="ARBA" id="ARBA00022801"/>
    </source>
</evidence>
<dbReference type="GO" id="GO:0004348">
    <property type="term" value="F:glucosylceramidase activity"/>
    <property type="evidence" value="ECO:0007669"/>
    <property type="project" value="InterPro"/>
</dbReference>
<sequence>MFKHLLASCALLAAPIASQSITSIYDIWQTTWNRDALFTYTNLSPNPISWKTPAAIGKADIVVDDSTKYQTMIGFGASLTDSSAQILSNLKSKNSQNYWDVLSHTFDAQDGHNAAGVSYLRVPLGASDFSPKVYSFDDVSGDTDLSSFNIDNAPSDLFSVLNDIQSINSNVKIHTVPWSPPGWMKDSGTMTGGSFLDQYTDAYANYLLKSLQGFKSKGINVWAVGIQNEPENSNPSYPTCRISASQEAKIGLALRSLLDNNGFSDVILIGYEHNWNDAAGYPEQLMQQASSAFEGVGFHCYAGNVSEQATFESAYPSKSVYFTECTSLYGSDWWSDIKWYMDNIYTGSPNHGAKAAAMWNLALDGDGKPMLPGTKSCDPPCRPIITVNSDGSYAYNQEFYAMAQASKAILPKDAGGPFGQRIKVTVGGSLSWGLVVAGYVTERTSSSDWNRYSLVVLNWNDQPSGSWNPTPIQTTIEFRGSQATYTFPVGVTTLSWYAPG</sequence>
<dbReference type="Proteomes" id="UP000287166">
    <property type="component" value="Unassembled WGS sequence"/>
</dbReference>
<dbReference type="EMBL" id="BFAD01000006">
    <property type="protein sequence ID" value="GBE84754.1"/>
    <property type="molecule type" value="Genomic_DNA"/>
</dbReference>
<keyword evidence="3 4" id="KW-0378">Hydrolase</keyword>
<dbReference type="PANTHER" id="PTHR11069:SF23">
    <property type="entry name" value="LYSOSOMAL ACID GLUCOSYLCERAMIDASE"/>
    <property type="match status" value="1"/>
</dbReference>
<comment type="similarity">
    <text evidence="1 4">Belongs to the glycosyl hydrolase 30 family.</text>
</comment>
<evidence type="ECO:0000256" key="5">
    <source>
        <dbReference type="SAM" id="SignalP"/>
    </source>
</evidence>
<evidence type="ECO:0000256" key="2">
    <source>
        <dbReference type="ARBA" id="ARBA00022729"/>
    </source>
</evidence>
<dbReference type="InterPro" id="IPR017853">
    <property type="entry name" value="GH"/>
</dbReference>
<keyword evidence="2 5" id="KW-0732">Signal</keyword>
<dbReference type="InterPro" id="IPR013780">
    <property type="entry name" value="Glyco_hydro_b"/>
</dbReference>
<comment type="caution">
    <text evidence="7">The sequence shown here is derived from an EMBL/GenBank/DDBJ whole genome shotgun (WGS) entry which is preliminary data.</text>
</comment>
<dbReference type="GeneID" id="38781671"/>
<dbReference type="Pfam" id="PF02055">
    <property type="entry name" value="Glyco_hydro_30"/>
    <property type="match status" value="1"/>
</dbReference>
<dbReference type="GO" id="GO:0006680">
    <property type="term" value="P:glucosylceramide catabolic process"/>
    <property type="evidence" value="ECO:0007669"/>
    <property type="project" value="TreeGrafter"/>
</dbReference>
<feature type="chain" id="PRO_5019307210" evidence="5">
    <location>
        <begin position="19"/>
        <end position="500"/>
    </location>
</feature>
<dbReference type="Gene3D" id="3.20.20.80">
    <property type="entry name" value="Glycosidases"/>
    <property type="match status" value="1"/>
</dbReference>
<evidence type="ECO:0000256" key="1">
    <source>
        <dbReference type="ARBA" id="ARBA00005382"/>
    </source>
</evidence>
<dbReference type="InterPro" id="IPR033453">
    <property type="entry name" value="Glyco_hydro_30_TIM-barrel"/>
</dbReference>
<proteinExistence type="inferred from homology"/>
<dbReference type="InterPro" id="IPR001139">
    <property type="entry name" value="Glyco_hydro_30"/>
</dbReference>
<dbReference type="InParanoid" id="A0A401GSN6"/>
<dbReference type="PANTHER" id="PTHR11069">
    <property type="entry name" value="GLUCOSYLCERAMIDASE"/>
    <property type="match status" value="1"/>
</dbReference>
<gene>
    <name evidence="7" type="ORF">SCP_0607340</name>
</gene>
<dbReference type="SUPFAM" id="SSF51445">
    <property type="entry name" value="(Trans)glycosidases"/>
    <property type="match status" value="1"/>
</dbReference>
<evidence type="ECO:0000313" key="7">
    <source>
        <dbReference type="EMBL" id="GBE84754.1"/>
    </source>
</evidence>
<keyword evidence="8" id="KW-1185">Reference proteome</keyword>
<protein>
    <submittedName>
        <fullName evidence="7">Endo-1,6-beta-D-glucanase</fullName>
    </submittedName>
</protein>
<dbReference type="GO" id="GO:0016020">
    <property type="term" value="C:membrane"/>
    <property type="evidence" value="ECO:0007669"/>
    <property type="project" value="GOC"/>
</dbReference>
<feature type="signal peptide" evidence="5">
    <location>
        <begin position="1"/>
        <end position="18"/>
    </location>
</feature>
<accession>A0A401GSN6</accession>
<feature type="domain" description="Glycosyl hydrolase family 30 TIM-barrel" evidence="6">
    <location>
        <begin position="74"/>
        <end position="408"/>
    </location>
</feature>